<evidence type="ECO:0000313" key="3">
    <source>
        <dbReference type="Proteomes" id="UP000234335"/>
    </source>
</evidence>
<dbReference type="InterPro" id="IPR053163">
    <property type="entry name" value="HTH-type_regulator_Rgg"/>
</dbReference>
<dbReference type="EMBL" id="PKGS01000001">
    <property type="protein sequence ID" value="PKZ17588.1"/>
    <property type="molecule type" value="Genomic_DNA"/>
</dbReference>
<reference evidence="2 3" key="1">
    <citation type="submission" date="2017-12" db="EMBL/GenBank/DDBJ databases">
        <title>Phylogenetic diversity of female urinary microbiome.</title>
        <authorList>
            <person name="Thomas-White K."/>
            <person name="Wolfe A.J."/>
        </authorList>
    </citation>
    <scope>NUCLEOTIDE SEQUENCE [LARGE SCALE GENOMIC DNA]</scope>
    <source>
        <strain evidence="2 3">UMB0119</strain>
    </source>
</reference>
<dbReference type="PANTHER" id="PTHR37038:SF14">
    <property type="entry name" value="TRANSCRIPTIONAL ACTIVATOR"/>
    <property type="match status" value="1"/>
</dbReference>
<evidence type="ECO:0000259" key="1">
    <source>
        <dbReference type="PROSITE" id="PS50943"/>
    </source>
</evidence>
<organism evidence="2 3">
    <name type="scientific">Anaerococcus octavius</name>
    <dbReference type="NCBI Taxonomy" id="54007"/>
    <lineage>
        <taxon>Bacteria</taxon>
        <taxon>Bacillati</taxon>
        <taxon>Bacillota</taxon>
        <taxon>Tissierellia</taxon>
        <taxon>Tissierellales</taxon>
        <taxon>Peptoniphilaceae</taxon>
        <taxon>Anaerococcus</taxon>
    </lineage>
</organism>
<proteinExistence type="predicted"/>
<dbReference type="Proteomes" id="UP000234335">
    <property type="component" value="Unassembled WGS sequence"/>
</dbReference>
<evidence type="ECO:0000313" key="2">
    <source>
        <dbReference type="EMBL" id="PKZ17588.1"/>
    </source>
</evidence>
<dbReference type="InterPro" id="IPR011990">
    <property type="entry name" value="TPR-like_helical_dom_sf"/>
</dbReference>
<accession>A0A2I1MBU1</accession>
<sequence>MSYDYSFIGSEIRRIRKNRKISQKDLANMVGISEESLRRIENNHNNPRMDNFLEILEVLGIDFEIILMNDCGSSWHLINEQIKAIDNDLENLSLNNLHTNIKRLESLKDFIPASYQTKLMQYILYYQGIYEKDVNKDYLKFKNCMLKALGINGKSPKEGFNNTYCDIEKRILIKLTEFYYYNNSKENSKVILTCLLENVDVNDNNYIDILYNLAKYNYMQMSYTEAIKTCHKAIDLSSKTNNYKRIILLYYLLGISKFKFNKKSYKEDIEKSLILCDLLKKPDLKIIINQSVSSILAED</sequence>
<dbReference type="PROSITE" id="PS50943">
    <property type="entry name" value="HTH_CROC1"/>
    <property type="match status" value="1"/>
</dbReference>
<dbReference type="Gene3D" id="1.25.40.10">
    <property type="entry name" value="Tetratricopeptide repeat domain"/>
    <property type="match status" value="1"/>
</dbReference>
<protein>
    <recommendedName>
        <fullName evidence="1">HTH cro/C1-type domain-containing protein</fullName>
    </recommendedName>
</protein>
<comment type="caution">
    <text evidence="2">The sequence shown here is derived from an EMBL/GenBank/DDBJ whole genome shotgun (WGS) entry which is preliminary data.</text>
</comment>
<dbReference type="AlphaFoldDB" id="A0A2I1MBU1"/>
<name>A0A2I1MBU1_9FIRM</name>
<gene>
    <name evidence="2" type="ORF">CYJ34_02435</name>
</gene>
<dbReference type="InterPro" id="IPR010982">
    <property type="entry name" value="Lambda_DNA-bd_dom_sf"/>
</dbReference>
<dbReference type="PANTHER" id="PTHR37038">
    <property type="entry name" value="TRANSCRIPTIONAL REGULATOR-RELATED"/>
    <property type="match status" value="1"/>
</dbReference>
<dbReference type="CDD" id="cd00093">
    <property type="entry name" value="HTH_XRE"/>
    <property type="match status" value="1"/>
</dbReference>
<dbReference type="InterPro" id="IPR001387">
    <property type="entry name" value="Cro/C1-type_HTH"/>
</dbReference>
<dbReference type="SUPFAM" id="SSF47413">
    <property type="entry name" value="lambda repressor-like DNA-binding domains"/>
    <property type="match status" value="1"/>
</dbReference>
<dbReference type="GO" id="GO:0003677">
    <property type="term" value="F:DNA binding"/>
    <property type="evidence" value="ECO:0007669"/>
    <property type="project" value="InterPro"/>
</dbReference>
<keyword evidence="3" id="KW-1185">Reference proteome</keyword>
<dbReference type="SMART" id="SM00530">
    <property type="entry name" value="HTH_XRE"/>
    <property type="match status" value="1"/>
</dbReference>
<dbReference type="SUPFAM" id="SSF81901">
    <property type="entry name" value="HCP-like"/>
    <property type="match status" value="1"/>
</dbReference>
<dbReference type="RefSeq" id="WP_101539747.1">
    <property type="nucleotide sequence ID" value="NZ_PKGS01000001.1"/>
</dbReference>
<dbReference type="Pfam" id="PF01381">
    <property type="entry name" value="HTH_3"/>
    <property type="match status" value="1"/>
</dbReference>
<feature type="domain" description="HTH cro/C1-type" evidence="1">
    <location>
        <begin position="12"/>
        <end position="66"/>
    </location>
</feature>